<dbReference type="PANTHER" id="PTHR12236">
    <property type="entry name" value="STRUCTURAL CONTITUENT OF CUTICLE"/>
    <property type="match status" value="1"/>
</dbReference>
<evidence type="ECO:0000256" key="3">
    <source>
        <dbReference type="PROSITE-ProRule" id="PRU00497"/>
    </source>
</evidence>
<comment type="caution">
    <text evidence="4">The sequence shown here is derived from an EMBL/GenBank/DDBJ whole genome shotgun (WGS) entry which is preliminary data.</text>
</comment>
<dbReference type="GO" id="GO:0005615">
    <property type="term" value="C:extracellular space"/>
    <property type="evidence" value="ECO:0007669"/>
    <property type="project" value="TreeGrafter"/>
</dbReference>
<dbReference type="Proteomes" id="UP000299102">
    <property type="component" value="Unassembled WGS sequence"/>
</dbReference>
<dbReference type="PANTHER" id="PTHR12236:SF75">
    <property type="entry name" value="CUTICULAR PROTEIN 62BB, ISOFORM A"/>
    <property type="match status" value="1"/>
</dbReference>
<dbReference type="InterPro" id="IPR031311">
    <property type="entry name" value="CHIT_BIND_RR_consensus"/>
</dbReference>
<accession>A0A4C1XI45</accession>
<dbReference type="EMBL" id="BGZK01000833">
    <property type="protein sequence ID" value="GBP62164.1"/>
    <property type="molecule type" value="Genomic_DNA"/>
</dbReference>
<dbReference type="PRINTS" id="PR00947">
    <property type="entry name" value="CUTICLE"/>
</dbReference>
<dbReference type="PROSITE" id="PS00233">
    <property type="entry name" value="CHIT_BIND_RR_1"/>
    <property type="match status" value="1"/>
</dbReference>
<reference evidence="4 5" key="1">
    <citation type="journal article" date="2019" name="Commun. Biol.">
        <title>The bagworm genome reveals a unique fibroin gene that provides high tensile strength.</title>
        <authorList>
            <person name="Kono N."/>
            <person name="Nakamura H."/>
            <person name="Ohtoshi R."/>
            <person name="Tomita M."/>
            <person name="Numata K."/>
            <person name="Arakawa K."/>
        </authorList>
    </citation>
    <scope>NUCLEOTIDE SEQUENCE [LARGE SCALE GENOMIC DNA]</scope>
</reference>
<dbReference type="STRING" id="151549.A0A4C1XI45"/>
<keyword evidence="1 3" id="KW-0193">Cuticle</keyword>
<keyword evidence="5" id="KW-1185">Reference proteome</keyword>
<proteinExistence type="predicted"/>
<evidence type="ECO:0000313" key="4">
    <source>
        <dbReference type="EMBL" id="GBP62164.1"/>
    </source>
</evidence>
<sequence length="244" mass="27749">MARELFTAAVTDGLNSHSGTLKKRLDLIQMQNSSIDSLEAEHLPTRIDRLAAATALLLALRFKIQSPVYTFARRQRSSCAVPLLLLLLASACRCQFEEFDTHGLFDGAHHDHHGDEFDLDYHVRYRDDYNVNVVRSRPRINSHPKYSFDYSVKDPHTGDDKEHWETRDGDKVKGTYTLVETDGTKRVVEYEADDKNGFNAVVHKIGAPTEQPVEYKGAHTYEPEPLLHQQQDDGFLPMVGGFQH</sequence>
<keyword evidence="2" id="KW-0732">Signal</keyword>
<dbReference type="OrthoDB" id="7736104at2759"/>
<evidence type="ECO:0000313" key="5">
    <source>
        <dbReference type="Proteomes" id="UP000299102"/>
    </source>
</evidence>
<gene>
    <name evidence="4" type="ORF">EVAR_40615_1</name>
</gene>
<dbReference type="GO" id="GO:0031012">
    <property type="term" value="C:extracellular matrix"/>
    <property type="evidence" value="ECO:0007669"/>
    <property type="project" value="TreeGrafter"/>
</dbReference>
<evidence type="ECO:0000256" key="2">
    <source>
        <dbReference type="ARBA" id="ARBA00022729"/>
    </source>
</evidence>
<evidence type="ECO:0000256" key="1">
    <source>
        <dbReference type="ARBA" id="ARBA00022460"/>
    </source>
</evidence>
<name>A0A4C1XI45_EUMVA</name>
<dbReference type="InterPro" id="IPR000618">
    <property type="entry name" value="Insect_cuticle"/>
</dbReference>
<dbReference type="InterPro" id="IPR051217">
    <property type="entry name" value="Insect_Cuticle_Struc_Prot"/>
</dbReference>
<organism evidence="4 5">
    <name type="scientific">Eumeta variegata</name>
    <name type="common">Bagworm moth</name>
    <name type="synonym">Eumeta japonica</name>
    <dbReference type="NCBI Taxonomy" id="151549"/>
    <lineage>
        <taxon>Eukaryota</taxon>
        <taxon>Metazoa</taxon>
        <taxon>Ecdysozoa</taxon>
        <taxon>Arthropoda</taxon>
        <taxon>Hexapoda</taxon>
        <taxon>Insecta</taxon>
        <taxon>Pterygota</taxon>
        <taxon>Neoptera</taxon>
        <taxon>Endopterygota</taxon>
        <taxon>Lepidoptera</taxon>
        <taxon>Glossata</taxon>
        <taxon>Ditrysia</taxon>
        <taxon>Tineoidea</taxon>
        <taxon>Psychidae</taxon>
        <taxon>Oiketicinae</taxon>
        <taxon>Eumeta</taxon>
    </lineage>
</organism>
<protein>
    <submittedName>
        <fullName evidence="4">Cuticle protein 19</fullName>
    </submittedName>
</protein>
<dbReference type="AlphaFoldDB" id="A0A4C1XI45"/>
<dbReference type="PROSITE" id="PS51155">
    <property type="entry name" value="CHIT_BIND_RR_2"/>
    <property type="match status" value="1"/>
</dbReference>
<dbReference type="Pfam" id="PF00379">
    <property type="entry name" value="Chitin_bind_4"/>
    <property type="match status" value="1"/>
</dbReference>
<dbReference type="GO" id="GO:0042302">
    <property type="term" value="F:structural constituent of cuticle"/>
    <property type="evidence" value="ECO:0007669"/>
    <property type="project" value="UniProtKB-UniRule"/>
</dbReference>